<evidence type="ECO:0000256" key="1">
    <source>
        <dbReference type="SAM" id="MobiDB-lite"/>
    </source>
</evidence>
<feature type="compositionally biased region" description="Basic and acidic residues" evidence="1">
    <location>
        <begin position="128"/>
        <end position="137"/>
    </location>
</feature>
<dbReference type="WBParaSite" id="PDA_v2.g20508.t1">
    <property type="protein sequence ID" value="PDA_v2.g20508.t1"/>
    <property type="gene ID" value="PDA_v2.g20508"/>
</dbReference>
<evidence type="ECO:0000313" key="3">
    <source>
        <dbReference type="WBParaSite" id="PDA_v2.g20508.t1"/>
    </source>
</evidence>
<dbReference type="AlphaFoldDB" id="A0A914PPM6"/>
<protein>
    <submittedName>
        <fullName evidence="3">Uncharacterized protein</fullName>
    </submittedName>
</protein>
<keyword evidence="2" id="KW-1185">Reference proteome</keyword>
<feature type="region of interest" description="Disordered" evidence="1">
    <location>
        <begin position="98"/>
        <end position="137"/>
    </location>
</feature>
<organism evidence="2 3">
    <name type="scientific">Panagrolaimus davidi</name>
    <dbReference type="NCBI Taxonomy" id="227884"/>
    <lineage>
        <taxon>Eukaryota</taxon>
        <taxon>Metazoa</taxon>
        <taxon>Ecdysozoa</taxon>
        <taxon>Nematoda</taxon>
        <taxon>Chromadorea</taxon>
        <taxon>Rhabditida</taxon>
        <taxon>Tylenchina</taxon>
        <taxon>Panagrolaimomorpha</taxon>
        <taxon>Panagrolaimoidea</taxon>
        <taxon>Panagrolaimidae</taxon>
        <taxon>Panagrolaimus</taxon>
    </lineage>
</organism>
<evidence type="ECO:0000313" key="2">
    <source>
        <dbReference type="Proteomes" id="UP000887578"/>
    </source>
</evidence>
<feature type="compositionally biased region" description="Acidic residues" evidence="1">
    <location>
        <begin position="101"/>
        <end position="127"/>
    </location>
</feature>
<dbReference type="Proteomes" id="UP000887578">
    <property type="component" value="Unplaced"/>
</dbReference>
<sequence>MFEYSQDDLETNLIKLMKVIDEKGSQFLTFENAWISDEEQNNIMDILHTVQQHLDKISKFIEETDGWIFKIPEIQQAFDEKNKKSESKSEECYDIGMDCESQCDDSDENDMNDDEESGDAELESSENDEMKDSFVFV</sequence>
<accession>A0A914PPM6</accession>
<name>A0A914PPM6_9BILA</name>
<proteinExistence type="predicted"/>
<reference evidence="3" key="1">
    <citation type="submission" date="2022-11" db="UniProtKB">
        <authorList>
            <consortium name="WormBaseParasite"/>
        </authorList>
    </citation>
    <scope>IDENTIFICATION</scope>
</reference>